<reference evidence="2 3" key="1">
    <citation type="submission" date="2024-09" db="EMBL/GenBank/DDBJ databases">
        <title>Chromosome-scale assembly of Riccia fluitans.</title>
        <authorList>
            <person name="Paukszto L."/>
            <person name="Sawicki J."/>
            <person name="Karawczyk K."/>
            <person name="Piernik-Szablinska J."/>
            <person name="Szczecinska M."/>
            <person name="Mazdziarz M."/>
        </authorList>
    </citation>
    <scope>NUCLEOTIDE SEQUENCE [LARGE SCALE GENOMIC DNA]</scope>
    <source>
        <strain evidence="2">Rf_01</strain>
        <tissue evidence="2">Aerial parts of the thallus</tissue>
    </source>
</reference>
<comment type="caution">
    <text evidence="2">The sequence shown here is derived from an EMBL/GenBank/DDBJ whole genome shotgun (WGS) entry which is preliminary data.</text>
</comment>
<proteinExistence type="predicted"/>
<dbReference type="Proteomes" id="UP001605036">
    <property type="component" value="Unassembled WGS sequence"/>
</dbReference>
<name>A0ABD1Z7I5_9MARC</name>
<dbReference type="EMBL" id="JBHFFA010000002">
    <property type="protein sequence ID" value="KAL2643752.1"/>
    <property type="molecule type" value="Genomic_DNA"/>
</dbReference>
<organism evidence="2 3">
    <name type="scientific">Riccia fluitans</name>
    <dbReference type="NCBI Taxonomy" id="41844"/>
    <lineage>
        <taxon>Eukaryota</taxon>
        <taxon>Viridiplantae</taxon>
        <taxon>Streptophyta</taxon>
        <taxon>Embryophyta</taxon>
        <taxon>Marchantiophyta</taxon>
        <taxon>Marchantiopsida</taxon>
        <taxon>Marchantiidae</taxon>
        <taxon>Marchantiales</taxon>
        <taxon>Ricciaceae</taxon>
        <taxon>Riccia</taxon>
    </lineage>
</organism>
<evidence type="ECO:0000313" key="2">
    <source>
        <dbReference type="EMBL" id="KAL2643752.1"/>
    </source>
</evidence>
<sequence length="139" mass="15667">MELNKPLNIALLLETRLAACKELHKLRIRFDGKLVEPFDLVEVEKPKWVWRAKKNTSEDDQSSNPPTSKLGYKQRSHEDSPSHTAKAEAPKPEVPQMEAPSGSPTVQDQPIVQDPPKMTDKGRVKQLMILNHGKLNLAN</sequence>
<gene>
    <name evidence="2" type="ORF">R1flu_011339</name>
</gene>
<feature type="compositionally biased region" description="Basic and acidic residues" evidence="1">
    <location>
        <begin position="75"/>
        <end position="91"/>
    </location>
</feature>
<evidence type="ECO:0000313" key="3">
    <source>
        <dbReference type="Proteomes" id="UP001605036"/>
    </source>
</evidence>
<dbReference type="AlphaFoldDB" id="A0ABD1Z7I5"/>
<feature type="region of interest" description="Disordered" evidence="1">
    <location>
        <begin position="49"/>
        <end position="122"/>
    </location>
</feature>
<protein>
    <submittedName>
        <fullName evidence="2">Uncharacterized protein</fullName>
    </submittedName>
</protein>
<accession>A0ABD1Z7I5</accession>
<keyword evidence="3" id="KW-1185">Reference proteome</keyword>
<evidence type="ECO:0000256" key="1">
    <source>
        <dbReference type="SAM" id="MobiDB-lite"/>
    </source>
</evidence>